<keyword evidence="3 6" id="KW-0863">Zinc-finger</keyword>
<dbReference type="PANTHER" id="PTHR15439:SF24">
    <property type="entry name" value="DWNN DOMAIN-CONTAINING PROTEIN"/>
    <property type="match status" value="1"/>
</dbReference>
<dbReference type="Pfam" id="PF08783">
    <property type="entry name" value="DWNN"/>
    <property type="match status" value="1"/>
</dbReference>
<dbReference type="Proteomes" id="UP000790787">
    <property type="component" value="Chromosome 5"/>
</dbReference>
<evidence type="ECO:0000313" key="8">
    <source>
        <dbReference type="RefSeq" id="XP_016449499.2"/>
    </source>
</evidence>
<dbReference type="OrthoDB" id="106784at2759"/>
<protein>
    <submittedName>
        <fullName evidence="8">E3 ubiquitin ligase PARAQUAT TOLERANCE 3-like</fullName>
    </submittedName>
</protein>
<evidence type="ECO:0000313" key="7">
    <source>
        <dbReference type="Proteomes" id="UP000790787"/>
    </source>
</evidence>
<dbReference type="GO" id="GO:0005634">
    <property type="term" value="C:nucleus"/>
    <property type="evidence" value="ECO:0000318"/>
    <property type="project" value="GO_Central"/>
</dbReference>
<evidence type="ECO:0000256" key="1">
    <source>
        <dbReference type="ARBA" id="ARBA00004123"/>
    </source>
</evidence>
<organism evidence="7 8">
    <name type="scientific">Nicotiana tabacum</name>
    <name type="common">Common tobacco</name>
    <dbReference type="NCBI Taxonomy" id="4097"/>
    <lineage>
        <taxon>Eukaryota</taxon>
        <taxon>Viridiplantae</taxon>
        <taxon>Streptophyta</taxon>
        <taxon>Embryophyta</taxon>
        <taxon>Tracheophyta</taxon>
        <taxon>Spermatophyta</taxon>
        <taxon>Magnoliopsida</taxon>
        <taxon>eudicotyledons</taxon>
        <taxon>Gunneridae</taxon>
        <taxon>Pentapetalae</taxon>
        <taxon>asterids</taxon>
        <taxon>lamiids</taxon>
        <taxon>Solanales</taxon>
        <taxon>Solanaceae</taxon>
        <taxon>Nicotianoideae</taxon>
        <taxon>Nicotianeae</taxon>
        <taxon>Nicotiana</taxon>
    </lineage>
</organism>
<evidence type="ECO:0000256" key="6">
    <source>
        <dbReference type="PROSITE-ProRule" id="PRU00047"/>
    </source>
</evidence>
<dbReference type="InterPro" id="IPR025829">
    <property type="entry name" value="Zn_knuckle_CX2CX3GHX4C"/>
</dbReference>
<dbReference type="SMART" id="SM01180">
    <property type="entry name" value="DWNN"/>
    <property type="match status" value="1"/>
</dbReference>
<dbReference type="Pfam" id="PF13696">
    <property type="entry name" value="zf-CCHC_2"/>
    <property type="match status" value="1"/>
</dbReference>
<keyword evidence="2" id="KW-0479">Metal-binding</keyword>
<sequence length="468" mass="51566">MAVYFKYKSAKDYDSIPILDQFISVGNLKLKIFESKRFGRGKDFDLLITNAQTNEDHVDQDTLIPKNTSVLIRRVPGLPCLPIVIPCLTEPKLDQAQVCEEDNTVVKGESIAAKNYQDIDYDDFGDDIYAIPKLIPNHSGNPVLNAPTNSINDEETKIKNLIDTPDLGRHLHSSIGYGFGRGGMEWKKPPRGYVCHRCNEPGHFIQHCPTNGDPNYGIKKVKPPTKSNDVASSKEVQGFSSSSSSSKRSFSNIPPELHCPLCIGLIKDAVIASKCCFSSFCNKCIREHIISNSICVCGARNILADTLLPNMTLRDTINRINKSNSSSSVHGVSAPRVQDMVSEHNSLPKVPFPSESAAVKVEVLSVPSQKGETSRALKTVEECPIAVGEAVKMKKRKKPSMPFDGAAVNKRWIVAQDHVVAENYMLTMNAAAYHPHWTGMQYTSYGHSPIDIQFGHPVLPRATPPLGQ</sequence>
<dbReference type="RefSeq" id="XP_016449499.1">
    <property type="nucleotide sequence ID" value="XM_016594013.1"/>
</dbReference>
<gene>
    <name evidence="8" type="primary">LOC107774477</name>
</gene>
<dbReference type="SUPFAM" id="SSF57756">
    <property type="entry name" value="Retrovirus zinc finger-like domains"/>
    <property type="match status" value="1"/>
</dbReference>
<dbReference type="PROSITE" id="PS51282">
    <property type="entry name" value="DWNN"/>
    <property type="match status" value="1"/>
</dbReference>
<evidence type="ECO:0000256" key="3">
    <source>
        <dbReference type="ARBA" id="ARBA00022771"/>
    </source>
</evidence>
<dbReference type="InterPro" id="IPR013083">
    <property type="entry name" value="Znf_RING/FYVE/PHD"/>
</dbReference>
<dbReference type="RefSeq" id="XP_016449499.2">
    <property type="nucleotide sequence ID" value="XM_016594013.2"/>
</dbReference>
<dbReference type="InterPro" id="IPR033489">
    <property type="entry name" value="RBBP6"/>
</dbReference>
<keyword evidence="5" id="KW-0539">Nucleus</keyword>
<evidence type="ECO:0000256" key="2">
    <source>
        <dbReference type="ARBA" id="ARBA00022723"/>
    </source>
</evidence>
<keyword evidence="7" id="KW-1185">Reference proteome</keyword>
<keyword evidence="4" id="KW-0862">Zinc</keyword>
<dbReference type="GO" id="GO:0016567">
    <property type="term" value="P:protein ubiquitination"/>
    <property type="evidence" value="ECO:0000318"/>
    <property type="project" value="GO_Central"/>
</dbReference>
<accession>A0A1S3YBL5</accession>
<dbReference type="PANTHER" id="PTHR15439">
    <property type="entry name" value="RETINOBLASTOMA-BINDING PROTEIN 6"/>
    <property type="match status" value="1"/>
</dbReference>
<dbReference type="Gene3D" id="3.30.40.10">
    <property type="entry name" value="Zinc/RING finger domain, C3HC4 (zinc finger)"/>
    <property type="match status" value="1"/>
</dbReference>
<dbReference type="GO" id="GO:0006511">
    <property type="term" value="P:ubiquitin-dependent protein catabolic process"/>
    <property type="evidence" value="ECO:0000318"/>
    <property type="project" value="GO_Central"/>
</dbReference>
<comment type="subcellular location">
    <subcellularLocation>
        <location evidence="1">Nucleus</location>
    </subcellularLocation>
</comment>
<dbReference type="AlphaFoldDB" id="A0A1S3YBL5"/>
<dbReference type="InterPro" id="IPR036875">
    <property type="entry name" value="Znf_CCHC_sf"/>
</dbReference>
<dbReference type="InterPro" id="IPR014891">
    <property type="entry name" value="DWNN_domain"/>
</dbReference>
<reference evidence="8" key="2">
    <citation type="submission" date="2025-08" db="UniProtKB">
        <authorList>
            <consortium name="RefSeq"/>
        </authorList>
    </citation>
    <scope>IDENTIFICATION</scope>
    <source>
        <tissue evidence="8">Leaf</tissue>
    </source>
</reference>
<dbReference type="SUPFAM" id="SSF57850">
    <property type="entry name" value="RING/U-box"/>
    <property type="match status" value="1"/>
</dbReference>
<evidence type="ECO:0000256" key="4">
    <source>
        <dbReference type="ARBA" id="ARBA00022833"/>
    </source>
</evidence>
<dbReference type="InterPro" id="IPR001878">
    <property type="entry name" value="Znf_CCHC"/>
</dbReference>
<evidence type="ECO:0000256" key="5">
    <source>
        <dbReference type="ARBA" id="ARBA00023242"/>
    </source>
</evidence>
<dbReference type="CDD" id="cd16620">
    <property type="entry name" value="vRING-HC-C4C4_RBBP6"/>
    <property type="match status" value="1"/>
</dbReference>
<dbReference type="Gene3D" id="4.10.60.10">
    <property type="entry name" value="Zinc finger, CCHC-type"/>
    <property type="match status" value="1"/>
</dbReference>
<dbReference type="GO" id="GO:0006397">
    <property type="term" value="P:mRNA processing"/>
    <property type="evidence" value="ECO:0007669"/>
    <property type="project" value="InterPro"/>
</dbReference>
<dbReference type="STRING" id="4097.A0A1S3YBL5"/>
<name>A0A1S3YBL5_TOBAC</name>
<dbReference type="GeneID" id="107774477"/>
<dbReference type="GO" id="GO:0061630">
    <property type="term" value="F:ubiquitin protein ligase activity"/>
    <property type="evidence" value="ECO:0000318"/>
    <property type="project" value="GO_Central"/>
</dbReference>
<dbReference type="SMR" id="A0A1S3YBL5"/>
<dbReference type="GO" id="GO:0003676">
    <property type="term" value="F:nucleic acid binding"/>
    <property type="evidence" value="ECO:0007669"/>
    <property type="project" value="InterPro"/>
</dbReference>
<dbReference type="PaxDb" id="4097-A0A1S3YBL5"/>
<proteinExistence type="predicted"/>
<dbReference type="KEGG" id="nta:107774477"/>
<dbReference type="OMA" id="CGAKDHW"/>
<dbReference type="PROSITE" id="PS50158">
    <property type="entry name" value="ZF_CCHC"/>
    <property type="match status" value="1"/>
</dbReference>
<dbReference type="Gene3D" id="3.10.20.90">
    <property type="entry name" value="Phosphatidylinositol 3-kinase Catalytic Subunit, Chain A, domain 1"/>
    <property type="match status" value="1"/>
</dbReference>
<reference evidence="7" key="1">
    <citation type="journal article" date="2014" name="Nat. Commun.">
        <title>The tobacco genome sequence and its comparison with those of tomato and potato.</title>
        <authorList>
            <person name="Sierro N."/>
            <person name="Battey J.N."/>
            <person name="Ouadi S."/>
            <person name="Bakaher N."/>
            <person name="Bovet L."/>
            <person name="Willig A."/>
            <person name="Goepfert S."/>
            <person name="Peitsch M.C."/>
            <person name="Ivanov N.V."/>
        </authorList>
    </citation>
    <scope>NUCLEOTIDE SEQUENCE [LARGE SCALE GENOMIC DNA]</scope>
</reference>
<dbReference type="GO" id="GO:0008270">
    <property type="term" value="F:zinc ion binding"/>
    <property type="evidence" value="ECO:0007669"/>
    <property type="project" value="UniProtKB-KW"/>
</dbReference>